<evidence type="ECO:0000313" key="7">
    <source>
        <dbReference type="EMBL" id="CAH1054240.1"/>
    </source>
</evidence>
<protein>
    <recommendedName>
        <fullName evidence="2 4">Flagellin</fullName>
    </recommendedName>
</protein>
<keyword evidence="3 4" id="KW-0975">Bacterial flagellum</keyword>
<dbReference type="SUPFAM" id="SSF64518">
    <property type="entry name" value="Phase 1 flagellin"/>
    <property type="match status" value="1"/>
</dbReference>
<comment type="subcellular location">
    <subcellularLocation>
        <location evidence="4">Secreted</location>
    </subcellularLocation>
    <subcellularLocation>
        <location evidence="4">Bacterial flagellum</location>
    </subcellularLocation>
</comment>
<keyword evidence="7" id="KW-0966">Cell projection</keyword>
<comment type="caution">
    <text evidence="7">The sequence shown here is derived from an EMBL/GenBank/DDBJ whole genome shotgun (WGS) entry which is preliminary data.</text>
</comment>
<gene>
    <name evidence="7" type="primary">fliC</name>
    <name evidence="7" type="ORF">PAECIP111894_00385</name>
</gene>
<evidence type="ECO:0000259" key="6">
    <source>
        <dbReference type="Pfam" id="PF00700"/>
    </source>
</evidence>
<dbReference type="RefSeq" id="WP_234531153.1">
    <property type="nucleotide sequence ID" value="NZ_CAKMAB010000002.1"/>
</dbReference>
<accession>A0ABM9B7U9</accession>
<evidence type="ECO:0000259" key="5">
    <source>
        <dbReference type="Pfam" id="PF00669"/>
    </source>
</evidence>
<reference evidence="7" key="1">
    <citation type="submission" date="2021-12" db="EMBL/GenBank/DDBJ databases">
        <authorList>
            <person name="Criscuolo A."/>
        </authorList>
    </citation>
    <scope>NUCLEOTIDE SEQUENCE</scope>
    <source>
        <strain evidence="7">CIP111894</strain>
    </source>
</reference>
<name>A0ABM9B7U9_9BACL</name>
<dbReference type="InterPro" id="IPR001029">
    <property type="entry name" value="Flagellin_N"/>
</dbReference>
<evidence type="ECO:0000256" key="1">
    <source>
        <dbReference type="ARBA" id="ARBA00005709"/>
    </source>
</evidence>
<dbReference type="Gene3D" id="3.30.70.2120">
    <property type="match status" value="1"/>
</dbReference>
<proteinExistence type="inferred from homology"/>
<dbReference type="InterPro" id="IPR046358">
    <property type="entry name" value="Flagellin_C"/>
</dbReference>
<comment type="function">
    <text evidence="4">Flagellin is the subunit protein which polymerizes to form the filaments of bacterial flagella.</text>
</comment>
<dbReference type="InterPro" id="IPR001492">
    <property type="entry name" value="Flagellin"/>
</dbReference>
<feature type="domain" description="Flagellin N-terminal" evidence="5">
    <location>
        <begin position="3"/>
        <end position="140"/>
    </location>
</feature>
<sequence>MIINHNIAAMNTHRQLTANTANTNKNIEKLSSGLRINRAGDDAAGLAISEKMRGQIRGLDMASKNSQDAISLIQTAEGALNESHSILQRMRELSVQSSNDTNTDADRKELQSEVKQLVTELDRIGNTTEFNTKKLLDGSAKGVTEAVAGTAKVNNNSGVKIAASEITALNTKAGTAATKSNVDGAYMIVRTGTNGAAGAFDATDYKIIGPNGKEITTAATNITITDTAVAFGTDILAGAASLAVTSMNAMKVGESMTFVFGKDEAANDKLDDSIMTQIGANAGQTAFISMGDMRAEALGVKTIDISSKFGAATAIETVQNAMQKVSSQRSSLGAMQNRLEHTINNLGAASENLSAAESRIRDVDMAKEMMQQTKNNILAQASQAMLAQANQQPQGVLQLLR</sequence>
<evidence type="ECO:0000256" key="3">
    <source>
        <dbReference type="ARBA" id="ARBA00023143"/>
    </source>
</evidence>
<dbReference type="Gene3D" id="6.10.10.10">
    <property type="entry name" value="Flagellar export chaperone, C-terminal domain"/>
    <property type="match status" value="1"/>
</dbReference>
<keyword evidence="7" id="KW-0969">Cilium</keyword>
<dbReference type="EMBL" id="CAKMAB010000002">
    <property type="protein sequence ID" value="CAH1054240.1"/>
    <property type="molecule type" value="Genomic_DNA"/>
</dbReference>
<organism evidence="7 8">
    <name type="scientific">Paenibacillus pseudetheri</name>
    <dbReference type="NCBI Taxonomy" id="2897682"/>
    <lineage>
        <taxon>Bacteria</taxon>
        <taxon>Bacillati</taxon>
        <taxon>Bacillota</taxon>
        <taxon>Bacilli</taxon>
        <taxon>Bacillales</taxon>
        <taxon>Paenibacillaceae</taxon>
        <taxon>Paenibacillus</taxon>
    </lineage>
</organism>
<dbReference type="PRINTS" id="PR00207">
    <property type="entry name" value="FLAGELLIN"/>
</dbReference>
<keyword evidence="8" id="KW-1185">Reference proteome</keyword>
<comment type="similarity">
    <text evidence="1 4">Belongs to the bacterial flagellin family.</text>
</comment>
<feature type="domain" description="Flagellin C-terminal" evidence="6">
    <location>
        <begin position="315"/>
        <end position="400"/>
    </location>
</feature>
<dbReference type="InterPro" id="IPR042187">
    <property type="entry name" value="Flagellin_C_sub2"/>
</dbReference>
<evidence type="ECO:0000313" key="8">
    <source>
        <dbReference type="Proteomes" id="UP000838749"/>
    </source>
</evidence>
<dbReference type="Proteomes" id="UP000838749">
    <property type="component" value="Unassembled WGS sequence"/>
</dbReference>
<keyword evidence="7" id="KW-0282">Flagellum</keyword>
<dbReference type="PANTHER" id="PTHR42792">
    <property type="entry name" value="FLAGELLIN"/>
    <property type="match status" value="1"/>
</dbReference>
<dbReference type="PANTHER" id="PTHR42792:SF2">
    <property type="entry name" value="FLAGELLIN"/>
    <property type="match status" value="1"/>
</dbReference>
<dbReference type="Pfam" id="PF00700">
    <property type="entry name" value="Flagellin_C"/>
    <property type="match status" value="1"/>
</dbReference>
<dbReference type="Pfam" id="PF00669">
    <property type="entry name" value="Flagellin_N"/>
    <property type="match status" value="1"/>
</dbReference>
<evidence type="ECO:0000256" key="2">
    <source>
        <dbReference type="ARBA" id="ARBA00020110"/>
    </source>
</evidence>
<evidence type="ECO:0000256" key="4">
    <source>
        <dbReference type="RuleBase" id="RU362073"/>
    </source>
</evidence>
<dbReference type="Gene3D" id="1.20.1330.10">
    <property type="entry name" value="f41 fragment of flagellin, N-terminal domain"/>
    <property type="match status" value="1"/>
</dbReference>
<keyword evidence="4" id="KW-0964">Secreted</keyword>